<keyword evidence="2" id="KW-1185">Reference proteome</keyword>
<evidence type="ECO:0000313" key="1">
    <source>
        <dbReference type="EMBL" id="MPC67878.1"/>
    </source>
</evidence>
<comment type="caution">
    <text evidence="1">The sequence shown here is derived from an EMBL/GenBank/DDBJ whole genome shotgun (WGS) entry which is preliminary data.</text>
</comment>
<evidence type="ECO:0000313" key="2">
    <source>
        <dbReference type="Proteomes" id="UP000324222"/>
    </source>
</evidence>
<sequence length="81" mass="9310">MGRTTTRLSRRLALHRTAGAPRKHLQEEHGIIVDRKTLEENTEILTCGEERRLAIPEALYIKEMNPALNQQTDNLQVYSVL</sequence>
<organism evidence="1 2">
    <name type="scientific">Portunus trituberculatus</name>
    <name type="common">Swimming crab</name>
    <name type="synonym">Neptunus trituberculatus</name>
    <dbReference type="NCBI Taxonomy" id="210409"/>
    <lineage>
        <taxon>Eukaryota</taxon>
        <taxon>Metazoa</taxon>
        <taxon>Ecdysozoa</taxon>
        <taxon>Arthropoda</taxon>
        <taxon>Crustacea</taxon>
        <taxon>Multicrustacea</taxon>
        <taxon>Malacostraca</taxon>
        <taxon>Eumalacostraca</taxon>
        <taxon>Eucarida</taxon>
        <taxon>Decapoda</taxon>
        <taxon>Pleocyemata</taxon>
        <taxon>Brachyura</taxon>
        <taxon>Eubrachyura</taxon>
        <taxon>Portunoidea</taxon>
        <taxon>Portunidae</taxon>
        <taxon>Portuninae</taxon>
        <taxon>Portunus</taxon>
    </lineage>
</organism>
<name>A0A5B7HG25_PORTR</name>
<dbReference type="AlphaFoldDB" id="A0A5B7HG25"/>
<dbReference type="Proteomes" id="UP000324222">
    <property type="component" value="Unassembled WGS sequence"/>
</dbReference>
<dbReference type="EMBL" id="VSRR010026906">
    <property type="protein sequence ID" value="MPC67878.1"/>
    <property type="molecule type" value="Genomic_DNA"/>
</dbReference>
<reference evidence="1 2" key="1">
    <citation type="submission" date="2019-05" db="EMBL/GenBank/DDBJ databases">
        <title>Another draft genome of Portunus trituberculatus and its Hox gene families provides insights of decapod evolution.</title>
        <authorList>
            <person name="Jeong J.-H."/>
            <person name="Song I."/>
            <person name="Kim S."/>
            <person name="Choi T."/>
            <person name="Kim D."/>
            <person name="Ryu S."/>
            <person name="Kim W."/>
        </authorList>
    </citation>
    <scope>NUCLEOTIDE SEQUENCE [LARGE SCALE GENOMIC DNA]</scope>
    <source>
        <tissue evidence="1">Muscle</tissue>
    </source>
</reference>
<proteinExistence type="predicted"/>
<accession>A0A5B7HG25</accession>
<gene>
    <name evidence="1" type="ORF">E2C01_062064</name>
</gene>
<protein>
    <submittedName>
        <fullName evidence="1">Uncharacterized protein</fullName>
    </submittedName>
</protein>